<evidence type="ECO:0000256" key="3">
    <source>
        <dbReference type="ARBA" id="ARBA00047645"/>
    </source>
</evidence>
<reference evidence="8" key="1">
    <citation type="submission" date="2017-09" db="EMBL/GenBank/DDBJ databases">
        <title>Depth-based differentiation of microbial function through sediment-hosted aquifers and enrichment of novel symbionts in the deep terrestrial subsurface.</title>
        <authorList>
            <person name="Probst A.J."/>
            <person name="Ladd B."/>
            <person name="Jarett J.K."/>
            <person name="Geller-Mcgrath D.E."/>
            <person name="Sieber C.M.K."/>
            <person name="Emerson J.B."/>
            <person name="Anantharaman K."/>
            <person name="Thomas B.C."/>
            <person name="Malmstrom R."/>
            <person name="Stieglmeier M."/>
            <person name="Klingl A."/>
            <person name="Woyke T."/>
            <person name="Ryan C.M."/>
            <person name="Banfield J.F."/>
        </authorList>
    </citation>
    <scope>NUCLEOTIDE SEQUENCE [LARGE SCALE GENOMIC DNA]</scope>
</reference>
<dbReference type="InterPro" id="IPR020456">
    <property type="entry name" value="Acylphosphatase"/>
</dbReference>
<evidence type="ECO:0000256" key="1">
    <source>
        <dbReference type="ARBA" id="ARBA00005614"/>
    </source>
</evidence>
<dbReference type="GO" id="GO:0003998">
    <property type="term" value="F:acylphosphatase activity"/>
    <property type="evidence" value="ECO:0007669"/>
    <property type="project" value="UniProtKB-EC"/>
</dbReference>
<dbReference type="Pfam" id="PF00708">
    <property type="entry name" value="Acylphosphatase"/>
    <property type="match status" value="1"/>
</dbReference>
<comment type="caution">
    <text evidence="7">The sequence shown here is derived from an EMBL/GenBank/DDBJ whole genome shotgun (WGS) entry which is preliminary data.</text>
</comment>
<gene>
    <name evidence="7" type="ORF">CO178_00340</name>
</gene>
<dbReference type="AlphaFoldDB" id="A0A2M7X5F2"/>
<dbReference type="Gene3D" id="3.30.70.100">
    <property type="match status" value="1"/>
</dbReference>
<evidence type="ECO:0000256" key="5">
    <source>
        <dbReference type="RuleBase" id="RU004168"/>
    </source>
</evidence>
<evidence type="ECO:0000313" key="8">
    <source>
        <dbReference type="Proteomes" id="UP000230683"/>
    </source>
</evidence>
<dbReference type="EMBL" id="PFWY01000019">
    <property type="protein sequence ID" value="PJA41360.1"/>
    <property type="molecule type" value="Genomic_DNA"/>
</dbReference>
<comment type="similarity">
    <text evidence="1 5">Belongs to the acylphosphatase family.</text>
</comment>
<dbReference type="EC" id="3.6.1.7" evidence="2 4"/>
<accession>A0A2M7X5F2</accession>
<dbReference type="PROSITE" id="PS00150">
    <property type="entry name" value="ACYLPHOSPHATASE_1"/>
    <property type="match status" value="1"/>
</dbReference>
<dbReference type="InterPro" id="IPR017968">
    <property type="entry name" value="Acylphosphatase_CS"/>
</dbReference>
<keyword evidence="4" id="KW-0378">Hydrolase</keyword>
<dbReference type="PANTHER" id="PTHR47268">
    <property type="entry name" value="ACYLPHOSPHATASE"/>
    <property type="match status" value="1"/>
</dbReference>
<protein>
    <recommendedName>
        <fullName evidence="2 4">acylphosphatase</fullName>
        <ecNumber evidence="2 4">3.6.1.7</ecNumber>
    </recommendedName>
</protein>
<dbReference type="PANTHER" id="PTHR47268:SF4">
    <property type="entry name" value="ACYLPHOSPHATASE"/>
    <property type="match status" value="1"/>
</dbReference>
<feature type="active site" evidence="4">
    <location>
        <position position="19"/>
    </location>
</feature>
<evidence type="ECO:0000313" key="7">
    <source>
        <dbReference type="EMBL" id="PJA41360.1"/>
    </source>
</evidence>
<dbReference type="SUPFAM" id="SSF54975">
    <property type="entry name" value="Acylphosphatase/BLUF domain-like"/>
    <property type="match status" value="1"/>
</dbReference>
<dbReference type="InterPro" id="IPR036046">
    <property type="entry name" value="Acylphosphatase-like_dom_sf"/>
</dbReference>
<evidence type="ECO:0000259" key="6">
    <source>
        <dbReference type="PROSITE" id="PS51160"/>
    </source>
</evidence>
<comment type="catalytic activity">
    <reaction evidence="3 4">
        <text>an acyl phosphate + H2O = a carboxylate + phosphate + H(+)</text>
        <dbReference type="Rhea" id="RHEA:14965"/>
        <dbReference type="ChEBI" id="CHEBI:15377"/>
        <dbReference type="ChEBI" id="CHEBI:15378"/>
        <dbReference type="ChEBI" id="CHEBI:29067"/>
        <dbReference type="ChEBI" id="CHEBI:43474"/>
        <dbReference type="ChEBI" id="CHEBI:59918"/>
        <dbReference type="EC" id="3.6.1.7"/>
    </reaction>
</comment>
<evidence type="ECO:0000256" key="4">
    <source>
        <dbReference type="PROSITE-ProRule" id="PRU00520"/>
    </source>
</evidence>
<evidence type="ECO:0000256" key="2">
    <source>
        <dbReference type="ARBA" id="ARBA00012150"/>
    </source>
</evidence>
<feature type="active site" evidence="4">
    <location>
        <position position="37"/>
    </location>
</feature>
<sequence length="122" mass="14164">MQQTLSASIYGNVQGVSFRAYVQKFARNLKLTGFVENKKNGSVKVVAIGKEEDLKKLLEVLHTGPLFAKVVDVVYDFGDENGNFDTFEVKRNGNYFVDQFNAYFWFVKNFFKYETKKRHSRN</sequence>
<dbReference type="InterPro" id="IPR001792">
    <property type="entry name" value="Acylphosphatase-like_dom"/>
</dbReference>
<feature type="domain" description="Acylphosphatase-like" evidence="6">
    <location>
        <begin position="4"/>
        <end position="91"/>
    </location>
</feature>
<proteinExistence type="inferred from homology"/>
<organism evidence="7 8">
    <name type="scientific">candidate division WWE3 bacterium CG_4_9_14_3_um_filter_34_6</name>
    <dbReference type="NCBI Taxonomy" id="1975079"/>
    <lineage>
        <taxon>Bacteria</taxon>
        <taxon>Katanobacteria</taxon>
    </lineage>
</organism>
<dbReference type="PROSITE" id="PS51160">
    <property type="entry name" value="ACYLPHOSPHATASE_3"/>
    <property type="match status" value="1"/>
</dbReference>
<name>A0A2M7X5F2_UNCKA</name>
<dbReference type="Proteomes" id="UP000230683">
    <property type="component" value="Unassembled WGS sequence"/>
</dbReference>